<evidence type="ECO:0000313" key="3">
    <source>
        <dbReference type="Proteomes" id="UP000554482"/>
    </source>
</evidence>
<gene>
    <name evidence="2" type="ORF">FRX31_011123</name>
</gene>
<dbReference type="Proteomes" id="UP000554482">
    <property type="component" value="Unassembled WGS sequence"/>
</dbReference>
<feature type="domain" description="Nucleoplasmin-like" evidence="1">
    <location>
        <begin position="3"/>
        <end position="35"/>
    </location>
</feature>
<dbReference type="AlphaFoldDB" id="A0A7J6WPJ1"/>
<proteinExistence type="predicted"/>
<keyword evidence="3" id="KW-1185">Reference proteome</keyword>
<sequence length="86" mass="9048">MDLWGVEIKPGAPYVLQLDKTRGKLHISQATLGVGSSSKVSLLQGVAVSGGPQSVHLDGYYLGSTFAHGDGDERNVEINADEHTNG</sequence>
<protein>
    <recommendedName>
        <fullName evidence="1">Nucleoplasmin-like domain-containing protein</fullName>
    </recommendedName>
</protein>
<evidence type="ECO:0000313" key="2">
    <source>
        <dbReference type="EMBL" id="KAF5199291.1"/>
    </source>
</evidence>
<organism evidence="2 3">
    <name type="scientific">Thalictrum thalictroides</name>
    <name type="common">Rue-anemone</name>
    <name type="synonym">Anemone thalictroides</name>
    <dbReference type="NCBI Taxonomy" id="46969"/>
    <lineage>
        <taxon>Eukaryota</taxon>
        <taxon>Viridiplantae</taxon>
        <taxon>Streptophyta</taxon>
        <taxon>Embryophyta</taxon>
        <taxon>Tracheophyta</taxon>
        <taxon>Spermatophyta</taxon>
        <taxon>Magnoliopsida</taxon>
        <taxon>Ranunculales</taxon>
        <taxon>Ranunculaceae</taxon>
        <taxon>Thalictroideae</taxon>
        <taxon>Thalictrum</taxon>
    </lineage>
</organism>
<name>A0A7J6WPJ1_THATH</name>
<dbReference type="Gene3D" id="2.60.120.340">
    <property type="entry name" value="Nucleoplasmin core domain"/>
    <property type="match status" value="1"/>
</dbReference>
<evidence type="ECO:0000259" key="1">
    <source>
        <dbReference type="Pfam" id="PF17800"/>
    </source>
</evidence>
<accession>A0A7J6WPJ1</accession>
<dbReference type="Pfam" id="PF17800">
    <property type="entry name" value="NPL"/>
    <property type="match status" value="1"/>
</dbReference>
<dbReference type="InterPro" id="IPR041232">
    <property type="entry name" value="NPL"/>
</dbReference>
<dbReference type="EMBL" id="JABWDY010012193">
    <property type="protein sequence ID" value="KAF5199291.1"/>
    <property type="molecule type" value="Genomic_DNA"/>
</dbReference>
<reference evidence="2 3" key="1">
    <citation type="submission" date="2020-06" db="EMBL/GenBank/DDBJ databases">
        <title>Transcriptomic and genomic resources for Thalictrum thalictroides and T. hernandezii: Facilitating candidate gene discovery in an emerging model plant lineage.</title>
        <authorList>
            <person name="Arias T."/>
            <person name="Riano-Pachon D.M."/>
            <person name="Di Stilio V.S."/>
        </authorList>
    </citation>
    <scope>NUCLEOTIDE SEQUENCE [LARGE SCALE GENOMIC DNA]</scope>
    <source>
        <strain evidence="3">cv. WT478/WT964</strain>
        <tissue evidence="2">Leaves</tissue>
    </source>
</reference>
<comment type="caution">
    <text evidence="2">The sequence shown here is derived from an EMBL/GenBank/DDBJ whole genome shotgun (WGS) entry which is preliminary data.</text>
</comment>